<evidence type="ECO:0000259" key="2">
    <source>
        <dbReference type="Pfam" id="PF04773"/>
    </source>
</evidence>
<evidence type="ECO:0000256" key="1">
    <source>
        <dbReference type="SAM" id="Phobius"/>
    </source>
</evidence>
<gene>
    <name evidence="4" type="ORF">GCM10007415_09090</name>
</gene>
<dbReference type="Gene3D" id="3.55.50.30">
    <property type="match status" value="1"/>
</dbReference>
<feature type="domain" description="Protein FecR C-terminal" evidence="3">
    <location>
        <begin position="353"/>
        <end position="421"/>
    </location>
</feature>
<feature type="domain" description="FecR protein" evidence="2">
    <location>
        <begin position="198"/>
        <end position="305"/>
    </location>
</feature>
<organism evidence="4 5">
    <name type="scientific">Parapedobacter pyrenivorans</name>
    <dbReference type="NCBI Taxonomy" id="1305674"/>
    <lineage>
        <taxon>Bacteria</taxon>
        <taxon>Pseudomonadati</taxon>
        <taxon>Bacteroidota</taxon>
        <taxon>Sphingobacteriia</taxon>
        <taxon>Sphingobacteriales</taxon>
        <taxon>Sphingobacteriaceae</taxon>
        <taxon>Parapedobacter</taxon>
    </lineage>
</organism>
<protein>
    <submittedName>
        <fullName evidence="4">Iron dicitrate transporter FecR</fullName>
    </submittedName>
</protein>
<dbReference type="InterPro" id="IPR032508">
    <property type="entry name" value="FecR_C"/>
</dbReference>
<keyword evidence="1" id="KW-0472">Membrane</keyword>
<evidence type="ECO:0000259" key="3">
    <source>
        <dbReference type="Pfam" id="PF16344"/>
    </source>
</evidence>
<keyword evidence="5" id="KW-1185">Reference proteome</keyword>
<accession>A0A917HHA8</accession>
<feature type="transmembrane region" description="Helical" evidence="1">
    <location>
        <begin position="97"/>
        <end position="115"/>
    </location>
</feature>
<dbReference type="GO" id="GO:0016989">
    <property type="term" value="F:sigma factor antagonist activity"/>
    <property type="evidence" value="ECO:0007669"/>
    <property type="project" value="TreeGrafter"/>
</dbReference>
<dbReference type="PANTHER" id="PTHR30273">
    <property type="entry name" value="PERIPLASMIC SIGNAL SENSOR AND SIGMA FACTOR ACTIVATOR FECR-RELATED"/>
    <property type="match status" value="1"/>
</dbReference>
<evidence type="ECO:0000313" key="4">
    <source>
        <dbReference type="EMBL" id="GGG79148.1"/>
    </source>
</evidence>
<dbReference type="EMBL" id="BMER01000001">
    <property type="protein sequence ID" value="GGG79148.1"/>
    <property type="molecule type" value="Genomic_DNA"/>
</dbReference>
<sequence length="423" mass="46681">MSFDKERLRYLLESYIVNNIREDEWTELKAYVQHAADNENLYAIIDELWAEVDMQAPMSIASEAIYQRILKDPDVLADPPRSIGGQAKAIQRLPWRLAGAVAAILCVAFSLFYIVRLSPIPDSNPDLVRIADPAQAILPGGNVATLTLADGRIIKLNEIDTGNLANEVGVRIIKSEEGLIFYQAARGASANREITYNTINTPKGGEYRVVLPDGTKVWLNAASSLRYPTSFTDDKREVELMGEAYFEVAKTKSRRTAGGSKSKVSMPFIVKTKAQAVEVLGTHFNINAYDDDGTVKTTLLEGRVKVSLTSDGQNDGPYRILKPNEQAVLTSTDGGIQVNSVDPANAIAWKNGYFAFDNENITEVMSTIARWYDIDVDYQGDVSGKVFGGTISRFESFEKLLETIGLTGTIQFKITGRRVTVMT</sequence>
<dbReference type="Gene3D" id="2.60.120.1440">
    <property type="match status" value="1"/>
</dbReference>
<dbReference type="Pfam" id="PF16344">
    <property type="entry name" value="FecR_C"/>
    <property type="match status" value="1"/>
</dbReference>
<dbReference type="Proteomes" id="UP000660862">
    <property type="component" value="Unassembled WGS sequence"/>
</dbReference>
<keyword evidence="1" id="KW-1133">Transmembrane helix</keyword>
<dbReference type="InterPro" id="IPR006860">
    <property type="entry name" value="FecR"/>
</dbReference>
<reference evidence="4" key="2">
    <citation type="submission" date="2020-09" db="EMBL/GenBank/DDBJ databases">
        <authorList>
            <person name="Sun Q."/>
            <person name="Zhou Y."/>
        </authorList>
    </citation>
    <scope>NUCLEOTIDE SEQUENCE</scope>
    <source>
        <strain evidence="4">CGMCC 1.12195</strain>
    </source>
</reference>
<dbReference type="InterPro" id="IPR012373">
    <property type="entry name" value="Ferrdict_sens_TM"/>
</dbReference>
<dbReference type="PANTHER" id="PTHR30273:SF2">
    <property type="entry name" value="PROTEIN FECR"/>
    <property type="match status" value="1"/>
</dbReference>
<dbReference type="FunFam" id="2.60.120.1440:FF:000001">
    <property type="entry name" value="Putative anti-sigma factor"/>
    <property type="match status" value="1"/>
</dbReference>
<proteinExistence type="predicted"/>
<evidence type="ECO:0000313" key="5">
    <source>
        <dbReference type="Proteomes" id="UP000660862"/>
    </source>
</evidence>
<name>A0A917HHA8_9SPHI</name>
<dbReference type="Pfam" id="PF04773">
    <property type="entry name" value="FecR"/>
    <property type="match status" value="1"/>
</dbReference>
<keyword evidence="1" id="KW-0812">Transmembrane</keyword>
<comment type="caution">
    <text evidence="4">The sequence shown here is derived from an EMBL/GenBank/DDBJ whole genome shotgun (WGS) entry which is preliminary data.</text>
</comment>
<dbReference type="RefSeq" id="WP_188504726.1">
    <property type="nucleotide sequence ID" value="NZ_BMER01000001.1"/>
</dbReference>
<dbReference type="AlphaFoldDB" id="A0A917HHA8"/>
<reference evidence="4" key="1">
    <citation type="journal article" date="2014" name="Int. J. Syst. Evol. Microbiol.">
        <title>Complete genome sequence of Corynebacterium casei LMG S-19264T (=DSM 44701T), isolated from a smear-ripened cheese.</title>
        <authorList>
            <consortium name="US DOE Joint Genome Institute (JGI-PGF)"/>
            <person name="Walter F."/>
            <person name="Albersmeier A."/>
            <person name="Kalinowski J."/>
            <person name="Ruckert C."/>
        </authorList>
    </citation>
    <scope>NUCLEOTIDE SEQUENCE</scope>
    <source>
        <strain evidence="4">CGMCC 1.12195</strain>
    </source>
</reference>